<evidence type="ECO:0000256" key="5">
    <source>
        <dbReference type="ARBA" id="ARBA00022827"/>
    </source>
</evidence>
<dbReference type="Pfam" id="PF02219">
    <property type="entry name" value="MTHFR"/>
    <property type="match status" value="1"/>
</dbReference>
<dbReference type="RefSeq" id="WP_378060960.1">
    <property type="nucleotide sequence ID" value="NZ_JBHSIS010000022.1"/>
</dbReference>
<proteinExistence type="inferred from homology"/>
<dbReference type="EMBL" id="JBHSIS010000022">
    <property type="protein sequence ID" value="MFC4858470.1"/>
    <property type="molecule type" value="Genomic_DNA"/>
</dbReference>
<comment type="catalytic activity">
    <reaction evidence="7">
        <text>(6S)-5-methyl-5,6,7,8-tetrahydrofolate + NAD(+) = (6R)-5,10-methylene-5,6,7,8-tetrahydrofolate + NADH + H(+)</text>
        <dbReference type="Rhea" id="RHEA:19821"/>
        <dbReference type="ChEBI" id="CHEBI:15378"/>
        <dbReference type="ChEBI" id="CHEBI:15636"/>
        <dbReference type="ChEBI" id="CHEBI:18608"/>
        <dbReference type="ChEBI" id="CHEBI:57540"/>
        <dbReference type="ChEBI" id="CHEBI:57945"/>
        <dbReference type="EC" id="1.5.1.54"/>
    </reaction>
    <physiologicalReaction direction="right-to-left" evidence="7">
        <dbReference type="Rhea" id="RHEA:19823"/>
    </physiologicalReaction>
</comment>
<dbReference type="PANTHER" id="PTHR45754:SF3">
    <property type="entry name" value="METHYLENETETRAHYDROFOLATE REDUCTASE (NADPH)"/>
    <property type="match status" value="1"/>
</dbReference>
<protein>
    <recommendedName>
        <fullName evidence="8">Methylenetetrahydrofolate reductase</fullName>
    </recommendedName>
</protein>
<evidence type="ECO:0000256" key="8">
    <source>
        <dbReference type="RuleBase" id="RU003862"/>
    </source>
</evidence>
<comment type="cofactor">
    <cofactor evidence="1 8">
        <name>FAD</name>
        <dbReference type="ChEBI" id="CHEBI:57692"/>
    </cofactor>
</comment>
<dbReference type="InterPro" id="IPR029041">
    <property type="entry name" value="FAD-linked_oxidoreductase-like"/>
</dbReference>
<keyword evidence="6 8" id="KW-0560">Oxidoreductase</keyword>
<keyword evidence="10" id="KW-1185">Reference proteome</keyword>
<evidence type="ECO:0000256" key="4">
    <source>
        <dbReference type="ARBA" id="ARBA00022630"/>
    </source>
</evidence>
<organism evidence="9 10">
    <name type="scientific">Actinophytocola glycyrrhizae</name>
    <dbReference type="NCBI Taxonomy" id="2044873"/>
    <lineage>
        <taxon>Bacteria</taxon>
        <taxon>Bacillati</taxon>
        <taxon>Actinomycetota</taxon>
        <taxon>Actinomycetes</taxon>
        <taxon>Pseudonocardiales</taxon>
        <taxon>Pseudonocardiaceae</taxon>
    </lineage>
</organism>
<dbReference type="PANTHER" id="PTHR45754">
    <property type="entry name" value="METHYLENETETRAHYDROFOLATE REDUCTASE"/>
    <property type="match status" value="1"/>
</dbReference>
<dbReference type="SUPFAM" id="SSF51730">
    <property type="entry name" value="FAD-linked oxidoreductase"/>
    <property type="match status" value="1"/>
</dbReference>
<evidence type="ECO:0000313" key="9">
    <source>
        <dbReference type="EMBL" id="MFC4858470.1"/>
    </source>
</evidence>
<evidence type="ECO:0000256" key="7">
    <source>
        <dbReference type="ARBA" id="ARBA00048628"/>
    </source>
</evidence>
<comment type="similarity">
    <text evidence="3 8">Belongs to the methylenetetrahydrofolate reductase family.</text>
</comment>
<evidence type="ECO:0000256" key="1">
    <source>
        <dbReference type="ARBA" id="ARBA00001974"/>
    </source>
</evidence>
<evidence type="ECO:0000256" key="3">
    <source>
        <dbReference type="ARBA" id="ARBA00006743"/>
    </source>
</evidence>
<accession>A0ABV9S9N9</accession>
<comment type="caution">
    <text evidence="9">The sequence shown here is derived from an EMBL/GenBank/DDBJ whole genome shotgun (WGS) entry which is preliminary data.</text>
</comment>
<sequence>MTSVMARIPGDRPVFSVEFMPPRDDADELRLWNAIRSLEGLDPAFVSVTYGAGGSSRDRTIRTTGRVVTETTLVSMAHLTAVDHSVAELRNVIGWYASLGIRNVLALRGDPPGDPNGEWVRHPDGLSYAEELVRLVRSLGDFCVGVSAFPYGHPRSADLDEDTRYLVRKLRAGADFAIAQLFFEADDFLRMRDRVAAAGCETLLLPGVMPLTTPKILSKTVELSGADVPASVAARLDPLAGDAKAFREEGMNVTTELCERLLAEGVPSLHFYTFNRSKATKEIVVDRLGLAPGRSQLRPAGGDLPAVAMP</sequence>
<evidence type="ECO:0000256" key="6">
    <source>
        <dbReference type="ARBA" id="ARBA00023002"/>
    </source>
</evidence>
<reference evidence="10" key="1">
    <citation type="journal article" date="2019" name="Int. J. Syst. Evol. Microbiol.">
        <title>The Global Catalogue of Microorganisms (GCM) 10K type strain sequencing project: providing services to taxonomists for standard genome sequencing and annotation.</title>
        <authorList>
            <consortium name="The Broad Institute Genomics Platform"/>
            <consortium name="The Broad Institute Genome Sequencing Center for Infectious Disease"/>
            <person name="Wu L."/>
            <person name="Ma J."/>
        </authorList>
    </citation>
    <scope>NUCLEOTIDE SEQUENCE [LARGE SCALE GENOMIC DNA]</scope>
    <source>
        <strain evidence="10">ZS-22-S1</strain>
    </source>
</reference>
<name>A0ABV9S9N9_9PSEU</name>
<evidence type="ECO:0000313" key="10">
    <source>
        <dbReference type="Proteomes" id="UP001595859"/>
    </source>
</evidence>
<dbReference type="CDD" id="cd00537">
    <property type="entry name" value="MTHFR"/>
    <property type="match status" value="1"/>
</dbReference>
<evidence type="ECO:0000256" key="2">
    <source>
        <dbReference type="ARBA" id="ARBA00004777"/>
    </source>
</evidence>
<dbReference type="Proteomes" id="UP001595859">
    <property type="component" value="Unassembled WGS sequence"/>
</dbReference>
<keyword evidence="5 8" id="KW-0274">FAD</keyword>
<comment type="pathway">
    <text evidence="2 8">One-carbon metabolism; tetrahydrofolate interconversion.</text>
</comment>
<gene>
    <name evidence="9" type="ORF">ACFPCV_33660</name>
</gene>
<dbReference type="InterPro" id="IPR003171">
    <property type="entry name" value="Mehydrof_redctse-like"/>
</dbReference>
<dbReference type="Gene3D" id="3.20.20.220">
    <property type="match status" value="1"/>
</dbReference>
<keyword evidence="4 8" id="KW-0285">Flavoprotein</keyword>